<dbReference type="Proteomes" id="UP000016560">
    <property type="component" value="Unassembled WGS sequence"/>
</dbReference>
<dbReference type="PROSITE" id="PS51898">
    <property type="entry name" value="TYR_RECOMBINASE"/>
    <property type="match status" value="1"/>
</dbReference>
<protein>
    <submittedName>
        <fullName evidence="5">Integrase</fullName>
    </submittedName>
</protein>
<dbReference type="InterPro" id="IPR050090">
    <property type="entry name" value="Tyrosine_recombinase_XerCD"/>
</dbReference>
<evidence type="ECO:0000259" key="4">
    <source>
        <dbReference type="PROSITE" id="PS51898"/>
    </source>
</evidence>
<keyword evidence="3" id="KW-0233">DNA recombination</keyword>
<evidence type="ECO:0000313" key="6">
    <source>
        <dbReference type="Proteomes" id="UP000016560"/>
    </source>
</evidence>
<organism evidence="5 6">
    <name type="scientific">Aquipseudomonas alcaligenes (strain ATCC 14909 / DSM 50342 / CCUG 1425 / JCM 20561 / NBRC 14159 / NCIMB 9945 / NCTC 10367 / 1577)</name>
    <name type="common">Pseudomonas alcaligenes</name>
    <dbReference type="NCBI Taxonomy" id="1215092"/>
    <lineage>
        <taxon>Bacteria</taxon>
        <taxon>Pseudomonadati</taxon>
        <taxon>Pseudomonadota</taxon>
        <taxon>Gammaproteobacteria</taxon>
        <taxon>Pseudomonadales</taxon>
        <taxon>Pseudomonadaceae</taxon>
        <taxon>Aquipseudomonas</taxon>
    </lineage>
</organism>
<proteinExistence type="predicted"/>
<evidence type="ECO:0000256" key="3">
    <source>
        <dbReference type="ARBA" id="ARBA00023172"/>
    </source>
</evidence>
<evidence type="ECO:0000313" key="5">
    <source>
        <dbReference type="EMBL" id="GAD62066.1"/>
    </source>
</evidence>
<dbReference type="CDD" id="cd01189">
    <property type="entry name" value="INT_ICEBs1_C_like"/>
    <property type="match status" value="1"/>
</dbReference>
<dbReference type="SUPFAM" id="SSF56349">
    <property type="entry name" value="DNA breaking-rejoining enzymes"/>
    <property type="match status" value="1"/>
</dbReference>
<dbReference type="Gene3D" id="1.10.150.130">
    <property type="match status" value="1"/>
</dbReference>
<comment type="caution">
    <text evidence="5">The sequence shown here is derived from an EMBL/GenBank/DDBJ whole genome shotgun (WGS) entry which is preliminary data.</text>
</comment>
<dbReference type="PANTHER" id="PTHR30349:SF36">
    <property type="entry name" value="PROPHAGE INTEGRASE INTR-RELATED"/>
    <property type="match status" value="1"/>
</dbReference>
<accession>U2Z2S2</accession>
<dbReference type="eggNOG" id="COG0582">
    <property type="taxonomic scope" value="Bacteria"/>
</dbReference>
<dbReference type="Gene3D" id="1.10.443.10">
    <property type="entry name" value="Intergrase catalytic core"/>
    <property type="match status" value="1"/>
</dbReference>
<dbReference type="InterPro" id="IPR002104">
    <property type="entry name" value="Integrase_catalytic"/>
</dbReference>
<dbReference type="PANTHER" id="PTHR30349">
    <property type="entry name" value="PHAGE INTEGRASE-RELATED"/>
    <property type="match status" value="1"/>
</dbReference>
<reference evidence="5" key="1">
    <citation type="submission" date="2024-09" db="EMBL/GenBank/DDBJ databases">
        <title>Whole genome shotgun sequence of Pseudomonas alcaligenes NBRC 14159.</title>
        <authorList>
            <person name="Yoshida I."/>
            <person name="Hosoyama A."/>
            <person name="Tsuchikane K."/>
            <person name="Noguchi M."/>
            <person name="Hirakata S."/>
            <person name="Ando Y."/>
            <person name="Ohji S."/>
            <person name="Yamazoe A."/>
            <person name="Yamazaki S."/>
            <person name="Fujita N."/>
        </authorList>
    </citation>
    <scope>NUCLEOTIDE SEQUENCE</scope>
    <source>
        <strain evidence="5">NBRC 14159</strain>
    </source>
</reference>
<dbReference type="InterPro" id="IPR011010">
    <property type="entry name" value="DNA_brk_join_enz"/>
</dbReference>
<dbReference type="InterPro" id="IPR010998">
    <property type="entry name" value="Integrase_recombinase_N"/>
</dbReference>
<dbReference type="Pfam" id="PF00589">
    <property type="entry name" value="Phage_integrase"/>
    <property type="match status" value="1"/>
</dbReference>
<feature type="domain" description="Tyr recombinase" evidence="4">
    <location>
        <begin position="182"/>
        <end position="383"/>
    </location>
</feature>
<dbReference type="Pfam" id="PF12167">
    <property type="entry name" value="Arm-DNA-bind_2"/>
    <property type="match status" value="1"/>
</dbReference>
<sequence>MARKPMGLPRGVELRGETLRIRFNWNGKRCSETLVYPATQTGIANAARLRDQVVQMIKLGVFNELKYSELFPNSPNAISSVSRGFGQYAQVWLDSRSISEGTRDNYVSVLNVWWMPYLATTPLQSMTPAFMRELVVQIPWTSDGVKANAMSKLSTILDSALADGLITANPMEGLDIPERTEAKVDPFTQAEADQIIAKLYATEHWPSQIYAAFFEFAFYSGMRLGEIAALRWEEVNIEKRMVHVCRTVAKKQVVERTKTKKSRYVLLNDRALHALQVAKAYAERRAKGKGRVTEFPYCFPPSKGAEFIQQTSDLHHQWRPTLKALGIRYRPPYNARHTYATMCLMAGMMPAFIAKQLGHSIQILLTRYARWLDGASDWAEMEKLTFAPKVPQTET</sequence>
<dbReference type="InterPro" id="IPR022000">
    <property type="entry name" value="Min27-like_integrase_DNA_bind"/>
</dbReference>
<name>U2Z2S2_AQUA1</name>
<dbReference type="InterPro" id="IPR013762">
    <property type="entry name" value="Integrase-like_cat_sf"/>
</dbReference>
<evidence type="ECO:0000256" key="1">
    <source>
        <dbReference type="ARBA" id="ARBA00022908"/>
    </source>
</evidence>
<keyword evidence="1" id="KW-0229">DNA integration</keyword>
<keyword evidence="6" id="KW-1185">Reference proteome</keyword>
<gene>
    <name evidence="5" type="ORF">PA6_009_00730</name>
</gene>
<dbReference type="AlphaFoldDB" id="U2Z2S2"/>
<dbReference type="EMBL" id="BATI01000009">
    <property type="protein sequence ID" value="GAD62066.1"/>
    <property type="molecule type" value="Genomic_DNA"/>
</dbReference>
<keyword evidence="2" id="KW-0238">DNA-binding</keyword>
<evidence type="ECO:0000256" key="2">
    <source>
        <dbReference type="ARBA" id="ARBA00023125"/>
    </source>
</evidence>
<dbReference type="GO" id="GO:0006310">
    <property type="term" value="P:DNA recombination"/>
    <property type="evidence" value="ECO:0007669"/>
    <property type="project" value="UniProtKB-KW"/>
</dbReference>
<dbReference type="GO" id="GO:0003677">
    <property type="term" value="F:DNA binding"/>
    <property type="evidence" value="ECO:0007669"/>
    <property type="project" value="UniProtKB-KW"/>
</dbReference>
<dbReference type="GO" id="GO:0015074">
    <property type="term" value="P:DNA integration"/>
    <property type="evidence" value="ECO:0007669"/>
    <property type="project" value="UniProtKB-KW"/>
</dbReference>